<proteinExistence type="predicted"/>
<reference evidence="1" key="1">
    <citation type="submission" date="2022-10" db="EMBL/GenBank/DDBJ databases">
        <title>Culturing micro-colonial fungi from biological soil crusts in the Mojave desert and describing Neophaeococcomyces mojavensis, and introducing the new genera and species Taxawa tesnikishii.</title>
        <authorList>
            <person name="Kurbessoian T."/>
            <person name="Stajich J.E."/>
        </authorList>
    </citation>
    <scope>NUCLEOTIDE SEQUENCE</scope>
    <source>
        <strain evidence="1">JES_112</strain>
    </source>
</reference>
<dbReference type="Proteomes" id="UP001172386">
    <property type="component" value="Unassembled WGS sequence"/>
</dbReference>
<accession>A0ACC2ZSG7</accession>
<protein>
    <submittedName>
        <fullName evidence="1">Uncharacterized protein</fullName>
    </submittedName>
</protein>
<evidence type="ECO:0000313" key="1">
    <source>
        <dbReference type="EMBL" id="KAJ9650552.1"/>
    </source>
</evidence>
<sequence length="891" mass="93446">MVSAGCARTLEKAVAALPGVNATSANFATATLQVSYDPARLSAGAVATAIRDCGFQCNAPMPDADPAAGAHAHAAHAGHGQELAAERPADAHAGHGDDATDAGGHDAHAGMNHGSDLHAAARDMGRRFLVALAFAIPVFVWSPMGGLIEPPPVPFGLRENVWLFLLATGAVLYPGWPFFSAAIRSLRRGVLDMAVLVLLSVGTGYGFSIASTFFFDGPNFYEASAVLLTFVLLGHWLEMRARAGASDAMKALLKLSPPRAVVRREGQELDIPTAEVLVGETVIVRPGAKIPVDGIVTEGSSQVDESMLTGESMPVRKDPGESVVGGSINKSGAFAYTATKIGSDTALAQIIKLVQTAQNSKAPAQLLADRASQWLVLAAIVIGLLTFAVWFWWLGQPLLFALTLTITVFVIACPDALGLATPMAIMIGTGLGARHGILFKHAESIEKSARLDVVIFDKTGTLTVGAPEVVDMAVAPGWTQERLLAAAAAVEAHSEHPLAQAILKRAGPVAERATAFTNIDGQGATGVVDGVQVVLGNRILMVEHGIDLSVLEAEAARLTGAGRTVIYAGVGDRLAGFFAIADAIRETSRAAIDELHRRNIKVAMITGDNRPTAERVAQDLGIDIVLADVLPGGKADEVIKLQSQGLKVGMVGDGINDAPALTQADVGFAIGAGTDVAIESADIVLMHSDPYDVVRATTIAHATLRKMHQNLGWAVGYNVLAFPLAAGVLYPFVLSPEIAALSMSGSSVIVALNALLLKRLPLADAATPRSPSKDHWVAALALALAFALPGVVSANEGGFRHNVLMRGQVLEKQDGTLVVCVGQADGAQVGQVLDVIRHKRRIRHSRAGGPRYRRENVGQVRIVELFDSHYAEAEVISGSPKVNDTVELIRP</sequence>
<dbReference type="EMBL" id="JAPDRQ010000331">
    <property type="protein sequence ID" value="KAJ9650552.1"/>
    <property type="molecule type" value="Genomic_DNA"/>
</dbReference>
<keyword evidence="2" id="KW-1185">Reference proteome</keyword>
<organism evidence="1 2">
    <name type="scientific">Neophaeococcomyces mojaviensis</name>
    <dbReference type="NCBI Taxonomy" id="3383035"/>
    <lineage>
        <taxon>Eukaryota</taxon>
        <taxon>Fungi</taxon>
        <taxon>Dikarya</taxon>
        <taxon>Ascomycota</taxon>
        <taxon>Pezizomycotina</taxon>
        <taxon>Eurotiomycetes</taxon>
        <taxon>Chaetothyriomycetidae</taxon>
        <taxon>Chaetothyriales</taxon>
        <taxon>Chaetothyriales incertae sedis</taxon>
        <taxon>Neophaeococcomyces</taxon>
    </lineage>
</organism>
<name>A0ACC2ZSG7_9EURO</name>
<gene>
    <name evidence="1" type="ORF">H2198_010146</name>
</gene>
<comment type="caution">
    <text evidence="1">The sequence shown here is derived from an EMBL/GenBank/DDBJ whole genome shotgun (WGS) entry which is preliminary data.</text>
</comment>
<evidence type="ECO:0000313" key="2">
    <source>
        <dbReference type="Proteomes" id="UP001172386"/>
    </source>
</evidence>